<proteinExistence type="predicted"/>
<protein>
    <submittedName>
        <fullName evidence="2">Uncharacterized protein</fullName>
    </submittedName>
</protein>
<evidence type="ECO:0000313" key="2">
    <source>
        <dbReference type="EMBL" id="KAH7248358.1"/>
    </source>
</evidence>
<dbReference type="OrthoDB" id="10498231at2759"/>
<feature type="region of interest" description="Disordered" evidence="1">
    <location>
        <begin position="263"/>
        <end position="307"/>
    </location>
</feature>
<evidence type="ECO:0000313" key="3">
    <source>
        <dbReference type="Proteomes" id="UP000736672"/>
    </source>
</evidence>
<comment type="caution">
    <text evidence="2">The sequence shown here is derived from an EMBL/GenBank/DDBJ whole genome shotgun (WGS) entry which is preliminary data.</text>
</comment>
<evidence type="ECO:0000256" key="1">
    <source>
        <dbReference type="SAM" id="MobiDB-lite"/>
    </source>
</evidence>
<dbReference type="AlphaFoldDB" id="A0A9P9GZE2"/>
<sequence length="343" mass="37472">MEDPETVPKIFGGEVEVTVVDPVPVLDVAGAEFPEWIKLASHDPVVSVTVQLSIKLAGVLRKAPPIREKPLGLLGTWTEIVAVTGKLPLDQRNCIYHCFSQILLMMLESMAITRPSLSSGPIFLVVSADQLNNHLPRVVSPQALACDTEGLPPIYVTRGLLGIDGLVECVTGGSTQILYPRGAASVKVGRRSSVRCLAVSKDVMICRLSLLHTETPTSKSRGGMQSDVMVLFCPFSRHPALARSPTSEPSAIFPMGNPLFHSREALSERSEERLRTERERIRKDDRRPAATPVKETAVQKDGPRSQSMDVALPLMMLQKSDETPKFSSSRLFVQMAESSPLGR</sequence>
<reference evidence="2" key="1">
    <citation type="journal article" date="2021" name="Nat. Commun.">
        <title>Genetic determinants of endophytism in the Arabidopsis root mycobiome.</title>
        <authorList>
            <person name="Mesny F."/>
            <person name="Miyauchi S."/>
            <person name="Thiergart T."/>
            <person name="Pickel B."/>
            <person name="Atanasova L."/>
            <person name="Karlsson M."/>
            <person name="Huettel B."/>
            <person name="Barry K.W."/>
            <person name="Haridas S."/>
            <person name="Chen C."/>
            <person name="Bauer D."/>
            <person name="Andreopoulos W."/>
            <person name="Pangilinan J."/>
            <person name="LaButti K."/>
            <person name="Riley R."/>
            <person name="Lipzen A."/>
            <person name="Clum A."/>
            <person name="Drula E."/>
            <person name="Henrissat B."/>
            <person name="Kohler A."/>
            <person name="Grigoriev I.V."/>
            <person name="Martin F.M."/>
            <person name="Hacquard S."/>
        </authorList>
    </citation>
    <scope>NUCLEOTIDE SEQUENCE</scope>
    <source>
        <strain evidence="2">FSSC 5 MPI-SDFR-AT-0091</strain>
    </source>
</reference>
<name>A0A9P9GZE2_FUSSL</name>
<keyword evidence="3" id="KW-1185">Reference proteome</keyword>
<dbReference type="EMBL" id="JAGTJS010000014">
    <property type="protein sequence ID" value="KAH7248358.1"/>
    <property type="molecule type" value="Genomic_DNA"/>
</dbReference>
<dbReference type="Proteomes" id="UP000736672">
    <property type="component" value="Unassembled WGS sequence"/>
</dbReference>
<gene>
    <name evidence="2" type="ORF">B0J15DRAFT_60481</name>
</gene>
<feature type="compositionally biased region" description="Basic and acidic residues" evidence="1">
    <location>
        <begin position="263"/>
        <end position="288"/>
    </location>
</feature>
<accession>A0A9P9GZE2</accession>
<organism evidence="2 3">
    <name type="scientific">Fusarium solani</name>
    <name type="common">Filamentous fungus</name>
    <dbReference type="NCBI Taxonomy" id="169388"/>
    <lineage>
        <taxon>Eukaryota</taxon>
        <taxon>Fungi</taxon>
        <taxon>Dikarya</taxon>
        <taxon>Ascomycota</taxon>
        <taxon>Pezizomycotina</taxon>
        <taxon>Sordariomycetes</taxon>
        <taxon>Hypocreomycetidae</taxon>
        <taxon>Hypocreales</taxon>
        <taxon>Nectriaceae</taxon>
        <taxon>Fusarium</taxon>
        <taxon>Fusarium solani species complex</taxon>
    </lineage>
</organism>